<sequence>MGRHDTAPLGPRFVRVLTATGLSNLADGVSKVAVPLVAVRFTDSPLALGGLGVAMTLPWLLLSLPAGALADRLDRRRIMLAANGARALVAGLLAVVLAAGVESIALLYAAALLAGIAEVLYDTSSQSILPQVVRRPDLPRANARLYGVEMVANQFAGPPLGGLLVGVAAALALGAPAALWALAVVALASVRGEFRVARTGPTTTVRADIGEGLRYLARHRVLRTLAAMTGLANLASSMVFAVFVLFAVGPSSPLGLTDATYGILLATTSVGAVLGSLLATRVAATFGRAASLAFGVVTFTVMAGTPAVTTNPWVVGAVFLVSGLGVMVWNVIAVSLRQQVTPDALLGRTNACYRLLAWGLQPVGAFLGGVIGQAFGLRPVFVVAASLSALTALGLLVVTNRAIADAEAAAEAGAQAEPGAAAAVGSDAEATVASREPGEG</sequence>
<evidence type="ECO:0000313" key="11">
    <source>
        <dbReference type="Proteomes" id="UP000292118"/>
    </source>
</evidence>
<keyword evidence="3" id="KW-1003">Cell membrane</keyword>
<dbReference type="PANTHER" id="PTHR23513:SF6">
    <property type="entry name" value="MAJOR FACILITATOR SUPERFAMILY ASSOCIATED DOMAIN-CONTAINING PROTEIN"/>
    <property type="match status" value="1"/>
</dbReference>
<dbReference type="GO" id="GO:0022857">
    <property type="term" value="F:transmembrane transporter activity"/>
    <property type="evidence" value="ECO:0007669"/>
    <property type="project" value="InterPro"/>
</dbReference>
<dbReference type="Proteomes" id="UP000292118">
    <property type="component" value="Chromosome"/>
</dbReference>
<dbReference type="InterPro" id="IPR020846">
    <property type="entry name" value="MFS_dom"/>
</dbReference>
<evidence type="ECO:0000259" key="9">
    <source>
        <dbReference type="PROSITE" id="PS50850"/>
    </source>
</evidence>
<comment type="subcellular location">
    <subcellularLocation>
        <location evidence="1">Cell membrane</location>
        <topology evidence="1">Multi-pass membrane protein</topology>
    </subcellularLocation>
</comment>
<feature type="transmembrane region" description="Helical" evidence="8">
    <location>
        <begin position="313"/>
        <end position="334"/>
    </location>
</feature>
<keyword evidence="5 8" id="KW-1133">Transmembrane helix</keyword>
<protein>
    <submittedName>
        <fullName evidence="10">MFS transporter</fullName>
    </submittedName>
</protein>
<evidence type="ECO:0000313" key="10">
    <source>
        <dbReference type="EMBL" id="QAY69872.1"/>
    </source>
</evidence>
<feature type="transmembrane region" description="Helical" evidence="8">
    <location>
        <begin position="259"/>
        <end position="279"/>
    </location>
</feature>
<dbReference type="SUPFAM" id="SSF103473">
    <property type="entry name" value="MFS general substrate transporter"/>
    <property type="match status" value="1"/>
</dbReference>
<feature type="transmembrane region" description="Helical" evidence="8">
    <location>
        <begin position="355"/>
        <end position="375"/>
    </location>
</feature>
<dbReference type="InterPro" id="IPR036259">
    <property type="entry name" value="MFS_trans_sf"/>
</dbReference>
<feature type="region of interest" description="Disordered" evidence="7">
    <location>
        <begin position="420"/>
        <end position="440"/>
    </location>
</feature>
<evidence type="ECO:0000256" key="8">
    <source>
        <dbReference type="SAM" id="Phobius"/>
    </source>
</evidence>
<feature type="transmembrane region" description="Helical" evidence="8">
    <location>
        <begin position="286"/>
        <end position="307"/>
    </location>
</feature>
<keyword evidence="11" id="KW-1185">Reference proteome</keyword>
<evidence type="ECO:0000256" key="1">
    <source>
        <dbReference type="ARBA" id="ARBA00004651"/>
    </source>
</evidence>
<evidence type="ECO:0000256" key="4">
    <source>
        <dbReference type="ARBA" id="ARBA00022692"/>
    </source>
</evidence>
<feature type="transmembrane region" description="Helical" evidence="8">
    <location>
        <begin position="163"/>
        <end position="188"/>
    </location>
</feature>
<organism evidence="10 11">
    <name type="scientific">Xylanimonas protaetiae</name>
    <dbReference type="NCBI Taxonomy" id="2509457"/>
    <lineage>
        <taxon>Bacteria</taxon>
        <taxon>Bacillati</taxon>
        <taxon>Actinomycetota</taxon>
        <taxon>Actinomycetes</taxon>
        <taxon>Micrococcales</taxon>
        <taxon>Promicromonosporaceae</taxon>
        <taxon>Xylanimonas</taxon>
    </lineage>
</organism>
<keyword evidence="6 8" id="KW-0472">Membrane</keyword>
<keyword evidence="2" id="KW-0813">Transport</keyword>
<feature type="transmembrane region" description="Helical" evidence="8">
    <location>
        <begin position="381"/>
        <end position="398"/>
    </location>
</feature>
<feature type="compositionally biased region" description="Low complexity" evidence="7">
    <location>
        <begin position="420"/>
        <end position="433"/>
    </location>
</feature>
<dbReference type="OrthoDB" id="9815525at2"/>
<name>A0A4P6F2T0_9MICO</name>
<dbReference type="GO" id="GO:0005886">
    <property type="term" value="C:plasma membrane"/>
    <property type="evidence" value="ECO:0007669"/>
    <property type="project" value="UniProtKB-SubCell"/>
</dbReference>
<dbReference type="CDD" id="cd06173">
    <property type="entry name" value="MFS_MefA_like"/>
    <property type="match status" value="1"/>
</dbReference>
<dbReference type="InterPro" id="IPR010290">
    <property type="entry name" value="TM_effector"/>
</dbReference>
<evidence type="ECO:0000256" key="3">
    <source>
        <dbReference type="ARBA" id="ARBA00022475"/>
    </source>
</evidence>
<evidence type="ECO:0000256" key="2">
    <source>
        <dbReference type="ARBA" id="ARBA00022448"/>
    </source>
</evidence>
<evidence type="ECO:0000256" key="7">
    <source>
        <dbReference type="SAM" id="MobiDB-lite"/>
    </source>
</evidence>
<reference evidence="10 11" key="1">
    <citation type="submission" date="2019-01" db="EMBL/GenBank/DDBJ databases">
        <title>Genome sequencing of strain FW10M-9.</title>
        <authorList>
            <person name="Heo J."/>
            <person name="Kim S.-J."/>
            <person name="Kim J.-S."/>
            <person name="Hong S.-B."/>
            <person name="Kwon S.-W."/>
        </authorList>
    </citation>
    <scope>NUCLEOTIDE SEQUENCE [LARGE SCALE GENOMIC DNA]</scope>
    <source>
        <strain evidence="10 11">FW10M-9</strain>
    </source>
</reference>
<dbReference type="PANTHER" id="PTHR23513">
    <property type="entry name" value="INTEGRAL MEMBRANE EFFLUX PROTEIN-RELATED"/>
    <property type="match status" value="1"/>
</dbReference>
<proteinExistence type="predicted"/>
<dbReference type="KEGG" id="xya:ET471_07355"/>
<feature type="domain" description="Major facilitator superfamily (MFS) profile" evidence="9">
    <location>
        <begin position="225"/>
        <end position="440"/>
    </location>
</feature>
<dbReference type="RefSeq" id="WP_129187311.1">
    <property type="nucleotide sequence ID" value="NZ_CP035493.1"/>
</dbReference>
<evidence type="ECO:0000256" key="6">
    <source>
        <dbReference type="ARBA" id="ARBA00023136"/>
    </source>
</evidence>
<feature type="transmembrane region" description="Helical" evidence="8">
    <location>
        <begin position="46"/>
        <end position="66"/>
    </location>
</feature>
<gene>
    <name evidence="10" type="ORF">ET471_07355</name>
</gene>
<keyword evidence="4 8" id="KW-0812">Transmembrane</keyword>
<dbReference type="PROSITE" id="PS50850">
    <property type="entry name" value="MFS"/>
    <property type="match status" value="1"/>
</dbReference>
<accession>A0A4P6F2T0</accession>
<feature type="transmembrane region" description="Helical" evidence="8">
    <location>
        <begin position="224"/>
        <end position="247"/>
    </location>
</feature>
<dbReference type="AlphaFoldDB" id="A0A4P6F2T0"/>
<dbReference type="Gene3D" id="1.20.1250.20">
    <property type="entry name" value="MFS general substrate transporter like domains"/>
    <property type="match status" value="1"/>
</dbReference>
<dbReference type="Pfam" id="PF05977">
    <property type="entry name" value="MFS_3"/>
    <property type="match status" value="1"/>
</dbReference>
<evidence type="ECO:0000256" key="5">
    <source>
        <dbReference type="ARBA" id="ARBA00022989"/>
    </source>
</evidence>
<dbReference type="EMBL" id="CP035493">
    <property type="protein sequence ID" value="QAY69872.1"/>
    <property type="molecule type" value="Genomic_DNA"/>
</dbReference>
<feature type="transmembrane region" description="Helical" evidence="8">
    <location>
        <begin position="87"/>
        <end position="117"/>
    </location>
</feature>